<evidence type="ECO:0000256" key="1">
    <source>
        <dbReference type="PROSITE-ProRule" id="PRU00339"/>
    </source>
</evidence>
<keyword evidence="1" id="KW-0802">TPR repeat</keyword>
<dbReference type="InterPro" id="IPR011990">
    <property type="entry name" value="TPR-like_helical_dom_sf"/>
</dbReference>
<feature type="repeat" description="TPR" evidence="1">
    <location>
        <begin position="132"/>
        <end position="165"/>
    </location>
</feature>
<dbReference type="Gene3D" id="2.20.110.10">
    <property type="entry name" value="Histone H3 K4-specific methyltransferase SET7/9 N-terminal domain"/>
    <property type="match status" value="5"/>
</dbReference>
<dbReference type="SUPFAM" id="SSF82185">
    <property type="entry name" value="Histone H3 K4-specific methyltransferase SET7/9 N-terminal domain"/>
    <property type="match status" value="6"/>
</dbReference>
<dbReference type="PANTHER" id="PTHR46820:SF1">
    <property type="entry name" value="HISTONE-LYSINE N-METHYLTRANSFERASE SETD7"/>
    <property type="match status" value="1"/>
</dbReference>
<evidence type="ECO:0000313" key="4">
    <source>
        <dbReference type="Proteomes" id="UP000535020"/>
    </source>
</evidence>
<name>A0A7Y8Y1B7_9FLAO</name>
<feature type="repeat" description="TPR" evidence="1">
    <location>
        <begin position="98"/>
        <end position="131"/>
    </location>
</feature>
<accession>A0A7Y8Y1B7</accession>
<dbReference type="EMBL" id="JACBJI010000003">
    <property type="protein sequence ID" value="NYA70733.1"/>
    <property type="molecule type" value="Genomic_DNA"/>
</dbReference>
<dbReference type="SUPFAM" id="SSF48452">
    <property type="entry name" value="TPR-like"/>
    <property type="match status" value="1"/>
</dbReference>
<dbReference type="Proteomes" id="UP000535020">
    <property type="component" value="Unassembled WGS sequence"/>
</dbReference>
<feature type="signal peptide" evidence="2">
    <location>
        <begin position="1"/>
        <end position="18"/>
    </location>
</feature>
<organism evidence="3 4">
    <name type="scientific">Flavobacterium agri</name>
    <dbReference type="NCBI Taxonomy" id="2743471"/>
    <lineage>
        <taxon>Bacteria</taxon>
        <taxon>Pseudomonadati</taxon>
        <taxon>Bacteroidota</taxon>
        <taxon>Flavobacteriia</taxon>
        <taxon>Flavobacteriales</taxon>
        <taxon>Flavobacteriaceae</taxon>
        <taxon>Flavobacterium</taxon>
    </lineage>
</organism>
<feature type="chain" id="PRO_5031202438" evidence="2">
    <location>
        <begin position="19"/>
        <end position="1081"/>
    </location>
</feature>
<evidence type="ECO:0000256" key="2">
    <source>
        <dbReference type="SAM" id="SignalP"/>
    </source>
</evidence>
<dbReference type="Pfam" id="PF07661">
    <property type="entry name" value="MORN_2"/>
    <property type="match status" value="6"/>
</dbReference>
<sequence length="1081" mass="122932">MKKYFSSLLLGLGFVCFAQTDYSFVYDSSQFIREGNDLHDAQKYEEAIRKYEQINPIDPLYKNALYEKAMTYAYQKKEDEARKIYEKAYADGLMANDTDFLMSYGSFLSDHKEYDKAEQLFKESEKLAPNAGPLLYNMALLYVRKQERQKSIDVLKKSVTLNPNHAGSHYLLGLIALEEGHVVEGSLALLSYLVIAPDGGGAEQAILKLNAKFGENYLSQSNLVFSEKGDDFSEIQEILRNQLALKSAYKVKSEIDDVITRQMQALIEYFPEHKYGEGFFETTYGPWLSEMARKNQFEGFSYYMLLSMEQKLGSKITSQKKKISAFKANFIETDFWPVFAKRTLDVFGEKKEVVIYLKAGKSSFIGATVKGLTEGKSKSLYANGNLLGELNFVGNELDGVQKYYDEKGNLYEEKGYSKGVLDGKRTVYYPNGNIKTIENYKNGKLDGLSNSYYVNGGKACEVNFIDDERDGKMTCLYENGKTKSEATYIKGKLDGSLKTFNALGELISDSFYKTGEVSGSYTEYFDGKSVKTQTDYSGGKIQSHYKVFYADGSLKEDYTYANGVLKNDVHYLENGDKSYETRYDDKQEVANYTYFDIDGNKFYEELFKDGQIKSGLQYQAGKAEPIPMDIAKKGHDLKNLDGVTTALGKYEKGKKIGQWQYFYSNGNLREKEIFDKGAKTGLQHVYERNGRPMSISHYVNDSLSGIYESYRNGKLYQSFSYRKDERNGPSTTYYADGSVSSVSFYKDGELVKNVEYWQNGQPNSIVTYNEGTTERMESFDLTGKKQNSFDYSNKTGKTTLTFYGGNILHELNLVNGMLQGAYIIKEKSGKPWIVAEYANGDKQNHYKKYGPTGDLYVDLNFHDGVQHGLNRYYDLAGTLRFETDFVFGEETGNSSHYFYNGTKMSTYKQFDENREGETTYYNLKGEPILILGFDYDILKYYIALDPSGKLSQKVPVVKETATIISAYPNKKTAMELTFKKGEFDGKMMIYAIDGKPEFEAIYDNGQLNGIRTAYYANGKIYKKENFVDGREEGLSEYFKEDGKPWLTAISKNDELHGPCKVYANGTIITKTYDSDILLETK</sequence>
<evidence type="ECO:0000313" key="3">
    <source>
        <dbReference type="EMBL" id="NYA70733.1"/>
    </source>
</evidence>
<dbReference type="Gene3D" id="3.90.930.1">
    <property type="match status" value="2"/>
</dbReference>
<keyword evidence="4" id="KW-1185">Reference proteome</keyword>
<dbReference type="PROSITE" id="PS50005">
    <property type="entry name" value="TPR"/>
    <property type="match status" value="2"/>
</dbReference>
<dbReference type="InterPro" id="IPR019734">
    <property type="entry name" value="TPR_rpt"/>
</dbReference>
<dbReference type="RefSeq" id="WP_176005559.1">
    <property type="nucleotide sequence ID" value="NZ_JABWMI010000010.1"/>
</dbReference>
<reference evidence="3 4" key="1">
    <citation type="submission" date="2020-07" db="EMBL/GenBank/DDBJ databases">
        <authorList>
            <person name="Sun Q."/>
        </authorList>
    </citation>
    <scope>NUCLEOTIDE SEQUENCE [LARGE SCALE GENOMIC DNA]</scope>
    <source>
        <strain evidence="3 4">MAH-1</strain>
    </source>
</reference>
<protein>
    <submittedName>
        <fullName evidence="3">Tetratricopeptide repeat protein</fullName>
    </submittedName>
</protein>
<comment type="caution">
    <text evidence="3">The sequence shown here is derived from an EMBL/GenBank/DDBJ whole genome shotgun (WGS) entry which is preliminary data.</text>
</comment>
<keyword evidence="2" id="KW-0732">Signal</keyword>
<dbReference type="AlphaFoldDB" id="A0A7Y8Y1B7"/>
<dbReference type="InterPro" id="IPR011652">
    <property type="entry name" value="MORN_2"/>
</dbReference>
<dbReference type="PANTHER" id="PTHR46820">
    <property type="entry name" value="HISTONE-LYSINE N-METHYLTRANSFERASE SETD7"/>
    <property type="match status" value="1"/>
</dbReference>
<dbReference type="GO" id="GO:0005694">
    <property type="term" value="C:chromosome"/>
    <property type="evidence" value="ECO:0007669"/>
    <property type="project" value="TreeGrafter"/>
</dbReference>
<proteinExistence type="predicted"/>
<dbReference type="GO" id="GO:0070828">
    <property type="term" value="P:heterochromatin organization"/>
    <property type="evidence" value="ECO:0007669"/>
    <property type="project" value="TreeGrafter"/>
</dbReference>
<dbReference type="Gene3D" id="1.25.40.10">
    <property type="entry name" value="Tetratricopeptide repeat domain"/>
    <property type="match status" value="1"/>
</dbReference>
<dbReference type="GO" id="GO:0003682">
    <property type="term" value="F:chromatin binding"/>
    <property type="evidence" value="ECO:0007669"/>
    <property type="project" value="TreeGrafter"/>
</dbReference>
<dbReference type="SMART" id="SM00028">
    <property type="entry name" value="TPR"/>
    <property type="match status" value="3"/>
</dbReference>
<gene>
    <name evidence="3" type="ORF">HZF10_07380</name>
</gene>
<dbReference type="Pfam" id="PF13432">
    <property type="entry name" value="TPR_16"/>
    <property type="match status" value="1"/>
</dbReference>